<keyword evidence="5" id="KW-0812">Transmembrane</keyword>
<protein>
    <recommendedName>
        <fullName evidence="4">Protein ROT1</fullName>
    </recommendedName>
    <alternativeName>
        <fullName evidence="3">Protein rot1</fullName>
    </alternativeName>
</protein>
<dbReference type="AlphaFoldDB" id="A0A4Y9YK26"/>
<dbReference type="EMBL" id="SEKV01000182">
    <property type="protein sequence ID" value="TFY62063.1"/>
    <property type="molecule type" value="Genomic_DNA"/>
</dbReference>
<comment type="similarity">
    <text evidence="2">Belongs to the ROT1 family.</text>
</comment>
<keyword evidence="6 10" id="KW-0732">Signal</keyword>
<evidence type="ECO:0000256" key="10">
    <source>
        <dbReference type="SAM" id="SignalP"/>
    </source>
</evidence>
<evidence type="ECO:0000313" key="11">
    <source>
        <dbReference type="EMBL" id="TFY62063.1"/>
    </source>
</evidence>
<evidence type="ECO:0000256" key="5">
    <source>
        <dbReference type="ARBA" id="ARBA00022692"/>
    </source>
</evidence>
<evidence type="ECO:0000256" key="2">
    <source>
        <dbReference type="ARBA" id="ARBA00007149"/>
    </source>
</evidence>
<dbReference type="InterPro" id="IPR019623">
    <property type="entry name" value="Rot1"/>
</dbReference>
<dbReference type="STRING" id="34475.A0A4Y9YK26"/>
<evidence type="ECO:0000256" key="7">
    <source>
        <dbReference type="ARBA" id="ARBA00022824"/>
    </source>
</evidence>
<evidence type="ECO:0000313" key="12">
    <source>
        <dbReference type="Proteomes" id="UP000298390"/>
    </source>
</evidence>
<evidence type="ECO:0000256" key="4">
    <source>
        <dbReference type="ARBA" id="ARBA00017291"/>
    </source>
</evidence>
<keyword evidence="8" id="KW-1133">Transmembrane helix</keyword>
<feature type="chain" id="PRO_5021320636" description="Protein ROT1" evidence="10">
    <location>
        <begin position="18"/>
        <end position="306"/>
    </location>
</feature>
<gene>
    <name evidence="11" type="ORF">EVJ58_g4112</name>
</gene>
<feature type="signal peptide" evidence="10">
    <location>
        <begin position="1"/>
        <end position="17"/>
    </location>
</feature>
<dbReference type="PANTHER" id="PTHR28090:SF1">
    <property type="entry name" value="PROTEIN ROT1"/>
    <property type="match status" value="1"/>
</dbReference>
<evidence type="ECO:0000256" key="1">
    <source>
        <dbReference type="ARBA" id="ARBA00004115"/>
    </source>
</evidence>
<reference evidence="11 12" key="1">
    <citation type="submission" date="2019-01" db="EMBL/GenBank/DDBJ databases">
        <title>Genome sequencing of the rare red list fungi Fomitopsis rosea.</title>
        <authorList>
            <person name="Buettner E."/>
            <person name="Kellner H."/>
        </authorList>
    </citation>
    <scope>NUCLEOTIDE SEQUENCE [LARGE SCALE GENOMIC DNA]</scope>
    <source>
        <strain evidence="11 12">DSM 105464</strain>
    </source>
</reference>
<accession>A0A4Y9YK26</accession>
<name>A0A4Y9YK26_9APHY</name>
<evidence type="ECO:0000256" key="8">
    <source>
        <dbReference type="ARBA" id="ARBA00022989"/>
    </source>
</evidence>
<dbReference type="Proteomes" id="UP000298390">
    <property type="component" value="Unassembled WGS sequence"/>
</dbReference>
<dbReference type="GO" id="GO:0051082">
    <property type="term" value="F:unfolded protein binding"/>
    <property type="evidence" value="ECO:0007669"/>
    <property type="project" value="TreeGrafter"/>
</dbReference>
<evidence type="ECO:0000256" key="6">
    <source>
        <dbReference type="ARBA" id="ARBA00022729"/>
    </source>
</evidence>
<dbReference type="Pfam" id="PF10681">
    <property type="entry name" value="Rot1"/>
    <property type="match status" value="1"/>
</dbReference>
<comment type="subcellular location">
    <subcellularLocation>
        <location evidence="1">Endoplasmic reticulum membrane</location>
        <topology evidence="1">Single-pass type I membrane protein</topology>
    </subcellularLocation>
</comment>
<comment type="caution">
    <text evidence="11">The sequence shown here is derived from an EMBL/GenBank/DDBJ whole genome shotgun (WGS) entry which is preliminary data.</text>
</comment>
<dbReference type="GO" id="GO:0005789">
    <property type="term" value="C:endoplasmic reticulum membrane"/>
    <property type="evidence" value="ECO:0007669"/>
    <property type="project" value="UniProtKB-SubCell"/>
</dbReference>
<keyword evidence="7" id="KW-0256">Endoplasmic reticulum</keyword>
<evidence type="ECO:0000256" key="3">
    <source>
        <dbReference type="ARBA" id="ARBA00016195"/>
    </source>
</evidence>
<dbReference type="PANTHER" id="PTHR28090">
    <property type="entry name" value="PROTEIN ROT1"/>
    <property type="match status" value="1"/>
</dbReference>
<organism evidence="11 12">
    <name type="scientific">Rhodofomes roseus</name>
    <dbReference type="NCBI Taxonomy" id="34475"/>
    <lineage>
        <taxon>Eukaryota</taxon>
        <taxon>Fungi</taxon>
        <taxon>Dikarya</taxon>
        <taxon>Basidiomycota</taxon>
        <taxon>Agaricomycotina</taxon>
        <taxon>Agaricomycetes</taxon>
        <taxon>Polyporales</taxon>
        <taxon>Rhodofomes</taxon>
    </lineage>
</organism>
<keyword evidence="9" id="KW-0472">Membrane</keyword>
<evidence type="ECO:0000256" key="9">
    <source>
        <dbReference type="ARBA" id="ARBA00023136"/>
    </source>
</evidence>
<dbReference type="GO" id="GO:0006458">
    <property type="term" value="P:'de novo' protein folding"/>
    <property type="evidence" value="ECO:0007669"/>
    <property type="project" value="InterPro"/>
</dbReference>
<sequence length="306" mass="33177">MLALVFGLLLAALPVLAQDIVYTPIHNATVIYGTWASGAMNVLTGSGFANPAKGSFNYPNTTGVSFSFTEDGYFEIARYRFQSNGTQPSCITGVIDWSHGTYVLQPNGSITTAPLGDGFMQVQDACAAVSNVIMDYNQTELFKSWNIFLDATLGYQLILYQYDGTPLPQQNLYSTTPNMLPTVNLRNSSSASTTATTAASKRELVKRNAAPRTHGWDLRSVVGLSAAMLIAGVSAATRQELEEDSISFTEKSAKCAVIYQPLRLGTNNVVVTTDRAEIKRKALRRNALSLAKCILAFVTVSSQVDW</sequence>
<proteinExistence type="inferred from homology"/>